<accession>A0A9D2C158</accession>
<evidence type="ECO:0000259" key="15">
    <source>
        <dbReference type="Pfam" id="PF02603"/>
    </source>
</evidence>
<sequence length="322" mass="35874">MEDVYQIPLSRVIQELGLRELYLPKSADEILITSRDVNRPGLELNGFCDYFDPKRIAILGRSEMALLNKWGDEEKARVIHRYFALKPPAVIVARGIQPCPTMLENAKLYGIPLLSAQDSTSNVVAGLVSFLNVELAPRITRHGVLVEVYGEGILLVGDSGVGKSETAIELIKRGHRLIADDAVEIRRVSNKSLVGRAPENIRHFIELRGVGIINARRIFGMGAVKLTEKIDMCINMELWDATKVYDRMGIDSEYTEILGIRVPVMTIPVKPGRNLAVIIEVAAMNNRQKKMGYNAAQELLSSLGMDINDLQGDEIRKDLENI</sequence>
<comment type="caution">
    <text evidence="17">The sequence shown here is derived from an EMBL/GenBank/DDBJ whole genome shotgun (WGS) entry which is preliminary data.</text>
</comment>
<dbReference type="GO" id="GO:0005524">
    <property type="term" value="F:ATP binding"/>
    <property type="evidence" value="ECO:0007669"/>
    <property type="project" value="UniProtKB-UniRule"/>
</dbReference>
<feature type="binding site" evidence="14">
    <location>
        <position position="164"/>
    </location>
    <ligand>
        <name>Mg(2+)</name>
        <dbReference type="ChEBI" id="CHEBI:18420"/>
    </ligand>
</feature>
<dbReference type="AlphaFoldDB" id="A0A9D2C158"/>
<dbReference type="FunFam" id="3.40.50.300:FF:000174">
    <property type="entry name" value="HPr kinase/phosphorylase"/>
    <property type="match status" value="1"/>
</dbReference>
<feature type="active site" evidence="14">
    <location>
        <position position="142"/>
    </location>
</feature>
<keyword evidence="7 14" id="KW-0547">Nucleotide-binding</keyword>
<comment type="miscellaneous">
    <text evidence="14">Both phosphorylation and phosphorolysis are carried out by the same active site and suggest a common mechanism for both reactions.</text>
</comment>
<dbReference type="NCBIfam" id="TIGR00679">
    <property type="entry name" value="hpr-ser"/>
    <property type="match status" value="1"/>
</dbReference>
<keyword evidence="10 14" id="KW-0460">Magnesium</keyword>
<reference evidence="17" key="1">
    <citation type="journal article" date="2021" name="PeerJ">
        <title>Extensive microbial diversity within the chicken gut microbiome revealed by metagenomics and culture.</title>
        <authorList>
            <person name="Gilroy R."/>
            <person name="Ravi A."/>
            <person name="Getino M."/>
            <person name="Pursley I."/>
            <person name="Horton D.L."/>
            <person name="Alikhan N.F."/>
            <person name="Baker D."/>
            <person name="Gharbi K."/>
            <person name="Hall N."/>
            <person name="Watson M."/>
            <person name="Adriaenssens E.M."/>
            <person name="Foster-Nyarko E."/>
            <person name="Jarju S."/>
            <person name="Secka A."/>
            <person name="Antonio M."/>
            <person name="Oren A."/>
            <person name="Chaudhuri R.R."/>
            <person name="La Ragione R."/>
            <person name="Hildebrand F."/>
            <person name="Pallen M.J."/>
        </authorList>
    </citation>
    <scope>NUCLEOTIDE SEQUENCE</scope>
    <source>
        <strain evidence="17">1282</strain>
    </source>
</reference>
<organism evidence="17 18">
    <name type="scientific">Candidatus Acutalibacter pullistercoris</name>
    <dbReference type="NCBI Taxonomy" id="2838418"/>
    <lineage>
        <taxon>Bacteria</taxon>
        <taxon>Bacillati</taxon>
        <taxon>Bacillota</taxon>
        <taxon>Clostridia</taxon>
        <taxon>Eubacteriales</taxon>
        <taxon>Acutalibacteraceae</taxon>
        <taxon>Acutalibacter</taxon>
    </lineage>
</organism>
<comment type="catalytic activity">
    <reaction evidence="1 14">
        <text>[HPr protein]-L-serine + ATP = [HPr protein]-O-phospho-L-serine + ADP + H(+)</text>
        <dbReference type="Rhea" id="RHEA:46600"/>
        <dbReference type="Rhea" id="RHEA-COMP:11602"/>
        <dbReference type="Rhea" id="RHEA-COMP:11603"/>
        <dbReference type="ChEBI" id="CHEBI:15378"/>
        <dbReference type="ChEBI" id="CHEBI:29999"/>
        <dbReference type="ChEBI" id="CHEBI:30616"/>
        <dbReference type="ChEBI" id="CHEBI:83421"/>
        <dbReference type="ChEBI" id="CHEBI:456216"/>
    </reaction>
</comment>
<dbReference type="PANTHER" id="PTHR30305:SF1">
    <property type="entry name" value="HPR KINASE_PHOSPHORYLASE"/>
    <property type="match status" value="1"/>
</dbReference>
<dbReference type="CDD" id="cd01918">
    <property type="entry name" value="HprK_C"/>
    <property type="match status" value="1"/>
</dbReference>
<comment type="cofactor">
    <cofactor evidence="2 14">
        <name>Mg(2+)</name>
        <dbReference type="ChEBI" id="CHEBI:18420"/>
    </cofactor>
</comment>
<dbReference type="GO" id="GO:0000155">
    <property type="term" value="F:phosphorelay sensor kinase activity"/>
    <property type="evidence" value="ECO:0007669"/>
    <property type="project" value="InterPro"/>
</dbReference>
<feature type="region of interest" description="Important for the catalytic mechanism of dephosphorylation" evidence="14">
    <location>
        <begin position="268"/>
        <end position="273"/>
    </location>
</feature>
<comment type="similarity">
    <text evidence="3 14">Belongs to the HPrK/P family.</text>
</comment>
<keyword evidence="9 14" id="KW-0067">ATP-binding</keyword>
<evidence type="ECO:0000256" key="11">
    <source>
        <dbReference type="ARBA" id="ARBA00023268"/>
    </source>
</evidence>
<evidence type="ECO:0000313" key="17">
    <source>
        <dbReference type="EMBL" id="HIY26082.1"/>
    </source>
</evidence>
<evidence type="ECO:0000256" key="5">
    <source>
        <dbReference type="ARBA" id="ARBA00022679"/>
    </source>
</evidence>
<dbReference type="Pfam" id="PF07475">
    <property type="entry name" value="Hpr_kinase_C"/>
    <property type="match status" value="1"/>
</dbReference>
<feature type="domain" description="HPr kinase/phosphorylase C-terminal" evidence="16">
    <location>
        <begin position="134"/>
        <end position="300"/>
    </location>
</feature>
<dbReference type="EC" id="2.7.11.-" evidence="14"/>
<name>A0A9D2C158_9FIRM</name>
<dbReference type="InterPro" id="IPR011104">
    <property type="entry name" value="Hpr_kin/Pase_C"/>
</dbReference>
<dbReference type="InterPro" id="IPR028979">
    <property type="entry name" value="Ser_kin/Pase_Hpr-like_N_sf"/>
</dbReference>
<evidence type="ECO:0000256" key="7">
    <source>
        <dbReference type="ARBA" id="ARBA00022741"/>
    </source>
</evidence>
<dbReference type="SUPFAM" id="SSF75138">
    <property type="entry name" value="HprK N-terminal domain-like"/>
    <property type="match status" value="1"/>
</dbReference>
<feature type="binding site" evidence="14">
    <location>
        <position position="206"/>
    </location>
    <ligand>
        <name>Mg(2+)</name>
        <dbReference type="ChEBI" id="CHEBI:18420"/>
    </ligand>
</feature>
<feature type="binding site" evidence="14">
    <location>
        <begin position="157"/>
        <end position="164"/>
    </location>
    <ligand>
        <name>ATP</name>
        <dbReference type="ChEBI" id="CHEBI:30616"/>
    </ligand>
</feature>
<comment type="subunit">
    <text evidence="14">Homohexamer.</text>
</comment>
<dbReference type="GO" id="GO:0004712">
    <property type="term" value="F:protein serine/threonine/tyrosine kinase activity"/>
    <property type="evidence" value="ECO:0007669"/>
    <property type="project" value="UniProtKB-UniRule"/>
</dbReference>
<evidence type="ECO:0000256" key="6">
    <source>
        <dbReference type="ARBA" id="ARBA00022723"/>
    </source>
</evidence>
<feature type="region of interest" description="Important for the catalytic mechanism of both phosphorylation and dephosphorylation" evidence="14">
    <location>
        <begin position="205"/>
        <end position="214"/>
    </location>
</feature>
<keyword evidence="4 14" id="KW-0723">Serine/threonine-protein kinase</keyword>
<dbReference type="GO" id="GO:0000287">
    <property type="term" value="F:magnesium ion binding"/>
    <property type="evidence" value="ECO:0007669"/>
    <property type="project" value="UniProtKB-UniRule"/>
</dbReference>
<feature type="domain" description="HPr(Ser) kinase/phosphorylase N-terminal" evidence="15">
    <location>
        <begin position="9"/>
        <end position="131"/>
    </location>
</feature>
<feature type="active site" evidence="14">
    <location>
        <position position="247"/>
    </location>
</feature>
<evidence type="ECO:0000256" key="4">
    <source>
        <dbReference type="ARBA" id="ARBA00022527"/>
    </source>
</evidence>
<comment type="function">
    <text evidence="14">Catalyzes the ATP- as well as the pyrophosphate-dependent phosphorylation of a specific serine residue in HPr, a phosphocarrier protein of the phosphoenolpyruvate-dependent sugar phosphotransferase system (PTS). HprK/P also catalyzes the pyrophosphate-producing, inorganic phosphate-dependent dephosphorylation (phosphorolysis) of seryl-phosphorylated HPr (P-Ser-HPr). The two antagonistic activities of HprK/P are regulated by several intracellular metabolites, which change their concentration in response to the absence or presence of rapidly metabolisable carbon sources (glucose, fructose, etc.) in the growth medium. Therefore, by controlling the phosphorylation state of HPr, HPrK/P is a sensor enzyme that plays a major role in the regulation of carbon metabolism and sugar transport: it mediates carbon catabolite repression (CCR), and regulates PTS-catalyzed carbohydrate uptake and inducer exclusion.</text>
</comment>
<dbReference type="HAMAP" id="MF_01249">
    <property type="entry name" value="HPr_kinase"/>
    <property type="match status" value="1"/>
</dbReference>
<evidence type="ECO:0000259" key="16">
    <source>
        <dbReference type="Pfam" id="PF07475"/>
    </source>
</evidence>
<evidence type="ECO:0000256" key="12">
    <source>
        <dbReference type="ARBA" id="ARBA00023277"/>
    </source>
</evidence>
<dbReference type="PANTHER" id="PTHR30305">
    <property type="entry name" value="PROTEIN YJDM-RELATED"/>
    <property type="match status" value="1"/>
</dbReference>
<comment type="domain">
    <text evidence="14">The Walker A ATP-binding motif also binds Pi and PPi.</text>
</comment>
<dbReference type="SUPFAM" id="SSF53795">
    <property type="entry name" value="PEP carboxykinase-like"/>
    <property type="match status" value="1"/>
</dbReference>
<keyword evidence="8 14" id="KW-0418">Kinase</keyword>
<keyword evidence="12 14" id="KW-0119">Carbohydrate metabolism</keyword>
<evidence type="ECO:0000256" key="9">
    <source>
        <dbReference type="ARBA" id="ARBA00022840"/>
    </source>
</evidence>
<dbReference type="Proteomes" id="UP000823915">
    <property type="component" value="Unassembled WGS sequence"/>
</dbReference>
<gene>
    <name evidence="14 17" type="primary">hprK</name>
    <name evidence="17" type="ORF">H9838_02800</name>
</gene>
<evidence type="ECO:0000256" key="8">
    <source>
        <dbReference type="ARBA" id="ARBA00022777"/>
    </source>
</evidence>
<dbReference type="Gene3D" id="3.40.1390.20">
    <property type="entry name" value="HprK N-terminal domain-like"/>
    <property type="match status" value="1"/>
</dbReference>
<evidence type="ECO:0000256" key="14">
    <source>
        <dbReference type="HAMAP-Rule" id="MF_01249"/>
    </source>
</evidence>
<protein>
    <recommendedName>
        <fullName evidence="14">HPr kinase/phosphorylase</fullName>
        <shortName evidence="14">HPrK/P</shortName>
        <ecNumber evidence="14">2.7.11.-</ecNumber>
        <ecNumber evidence="14">2.7.4.-</ecNumber>
    </recommendedName>
    <alternativeName>
        <fullName evidence="14">HPr(Ser) kinase/phosphorylase</fullName>
    </alternativeName>
</protein>
<dbReference type="Pfam" id="PF02603">
    <property type="entry name" value="Hpr_kinase_N"/>
    <property type="match status" value="1"/>
</dbReference>
<keyword evidence="11 14" id="KW-0511">Multifunctional enzyme</keyword>
<proteinExistence type="inferred from homology"/>
<evidence type="ECO:0000256" key="13">
    <source>
        <dbReference type="ARBA" id="ARBA00047657"/>
    </source>
</evidence>
<feature type="active site" description="Proton acceptor; for phosphorylation activity. Proton donor; for dephosphorylation activity" evidence="14">
    <location>
        <position position="181"/>
    </location>
</feature>
<dbReference type="InterPro" id="IPR003755">
    <property type="entry name" value="HPr(Ser)_kin/Pase"/>
</dbReference>
<keyword evidence="5 14" id="KW-0808">Transferase</keyword>
<dbReference type="EMBL" id="DXDU01000048">
    <property type="protein sequence ID" value="HIY26082.1"/>
    <property type="molecule type" value="Genomic_DNA"/>
</dbReference>
<evidence type="ECO:0000256" key="1">
    <source>
        <dbReference type="ARBA" id="ARBA00001120"/>
    </source>
</evidence>
<evidence type="ECO:0000256" key="2">
    <source>
        <dbReference type="ARBA" id="ARBA00001946"/>
    </source>
</evidence>
<evidence type="ECO:0000256" key="3">
    <source>
        <dbReference type="ARBA" id="ARBA00006883"/>
    </source>
</evidence>
<dbReference type="InterPro" id="IPR027417">
    <property type="entry name" value="P-loop_NTPase"/>
</dbReference>
<comment type="catalytic activity">
    <reaction evidence="13 14">
        <text>[HPr protein]-O-phospho-L-serine + phosphate + H(+) = [HPr protein]-L-serine + diphosphate</text>
        <dbReference type="Rhea" id="RHEA:46604"/>
        <dbReference type="Rhea" id="RHEA-COMP:11602"/>
        <dbReference type="Rhea" id="RHEA-COMP:11603"/>
        <dbReference type="ChEBI" id="CHEBI:15378"/>
        <dbReference type="ChEBI" id="CHEBI:29999"/>
        <dbReference type="ChEBI" id="CHEBI:33019"/>
        <dbReference type="ChEBI" id="CHEBI:43474"/>
        <dbReference type="ChEBI" id="CHEBI:83421"/>
    </reaction>
</comment>
<evidence type="ECO:0000256" key="10">
    <source>
        <dbReference type="ARBA" id="ARBA00022842"/>
    </source>
</evidence>
<evidence type="ECO:0000313" key="18">
    <source>
        <dbReference type="Proteomes" id="UP000823915"/>
    </source>
</evidence>
<keyword evidence="6 14" id="KW-0479">Metal-binding</keyword>
<dbReference type="EC" id="2.7.4.-" evidence="14"/>
<feature type="active site" evidence="14">
    <location>
        <position position="163"/>
    </location>
</feature>
<dbReference type="InterPro" id="IPR011126">
    <property type="entry name" value="Hpr_kin/Pase_Hpr_N"/>
</dbReference>
<dbReference type="GO" id="GO:0006109">
    <property type="term" value="P:regulation of carbohydrate metabolic process"/>
    <property type="evidence" value="ECO:0007669"/>
    <property type="project" value="UniProtKB-UniRule"/>
</dbReference>
<dbReference type="Gene3D" id="3.40.50.300">
    <property type="entry name" value="P-loop containing nucleotide triphosphate hydrolases"/>
    <property type="match status" value="1"/>
</dbReference>
<reference evidence="17" key="2">
    <citation type="submission" date="2021-04" db="EMBL/GenBank/DDBJ databases">
        <authorList>
            <person name="Gilroy R."/>
        </authorList>
    </citation>
    <scope>NUCLEOTIDE SEQUENCE</scope>
    <source>
        <strain evidence="17">1282</strain>
    </source>
</reference>
<dbReference type="GO" id="GO:0004674">
    <property type="term" value="F:protein serine/threonine kinase activity"/>
    <property type="evidence" value="ECO:0007669"/>
    <property type="project" value="UniProtKB-KW"/>
</dbReference>